<dbReference type="EMBL" id="HBDZ01002490">
    <property type="protein sequence ID" value="CAD8231338.1"/>
    <property type="molecule type" value="Transcribed_RNA"/>
</dbReference>
<proteinExistence type="predicted"/>
<dbReference type="PANTHER" id="PTHR31735:SF1">
    <property type="entry name" value="VACUOLAR MEMBRANE PROTEIN YPL162C"/>
    <property type="match status" value="1"/>
</dbReference>
<dbReference type="InterPro" id="IPR022127">
    <property type="entry name" value="STIMATE/YPL162C"/>
</dbReference>
<feature type="transmembrane region" description="Helical" evidence="2">
    <location>
        <begin position="109"/>
        <end position="131"/>
    </location>
</feature>
<feature type="transmembrane region" description="Helical" evidence="2">
    <location>
        <begin position="165"/>
        <end position="187"/>
    </location>
</feature>
<keyword evidence="2" id="KW-0472">Membrane</keyword>
<gene>
    <name evidence="3" type="ORF">PCOL08062_LOCUS1978</name>
</gene>
<feature type="compositionally biased region" description="Gly residues" evidence="1">
    <location>
        <begin position="245"/>
        <end position="255"/>
    </location>
</feature>
<name>A0A7R9TBZ7_9VIRI</name>
<organism evidence="3">
    <name type="scientific">Prasinoderma coloniale</name>
    <dbReference type="NCBI Taxonomy" id="156133"/>
    <lineage>
        <taxon>Eukaryota</taxon>
        <taxon>Viridiplantae</taxon>
        <taxon>Prasinodermophyta</taxon>
        <taxon>Prasinodermophyceae</taxon>
        <taxon>Prasinodermales</taxon>
        <taxon>Prasinodermaceae</taxon>
        <taxon>Prasinoderma</taxon>
    </lineage>
</organism>
<evidence type="ECO:0000256" key="1">
    <source>
        <dbReference type="SAM" id="MobiDB-lite"/>
    </source>
</evidence>
<dbReference type="Pfam" id="PF12400">
    <property type="entry name" value="STIMATE"/>
    <property type="match status" value="1"/>
</dbReference>
<feature type="region of interest" description="Disordered" evidence="1">
    <location>
        <begin position="243"/>
        <end position="267"/>
    </location>
</feature>
<evidence type="ECO:0000313" key="3">
    <source>
        <dbReference type="EMBL" id="CAD8231338.1"/>
    </source>
</evidence>
<dbReference type="AlphaFoldDB" id="A0A7R9TBZ7"/>
<sequence>MAMSVNAAWMDSLSSDVAAAEQTLEDLLSESEPTAKCTLLSGRFDVIVQVVLALGAFGSLLVKRHYERPRRSLKVWSLDTAKQGASAGAAHVAGMLIALIASHDGGDQCAFYLITFTIDTTLGVFIGYTLLRRLQALARKAGWTSLSSTGNYGTPVQYSIWAKQMVTWCLIVVVARACCGMIVISLRHQLTAFSETLASPFDGHPKLFLLTVMLACPVCMNVAQLWVQDAFLKKGGMLSRKRLRGGLGGTPGRGGSVPDMQSLARTV</sequence>
<keyword evidence="2" id="KW-0812">Transmembrane</keyword>
<feature type="transmembrane region" description="Helical" evidence="2">
    <location>
        <begin position="46"/>
        <end position="63"/>
    </location>
</feature>
<feature type="transmembrane region" description="Helical" evidence="2">
    <location>
        <begin position="84"/>
        <end position="103"/>
    </location>
</feature>
<keyword evidence="2" id="KW-1133">Transmembrane helix</keyword>
<evidence type="ECO:0000256" key="2">
    <source>
        <dbReference type="SAM" id="Phobius"/>
    </source>
</evidence>
<feature type="transmembrane region" description="Helical" evidence="2">
    <location>
        <begin position="207"/>
        <end position="227"/>
    </location>
</feature>
<dbReference type="GO" id="GO:0016020">
    <property type="term" value="C:membrane"/>
    <property type="evidence" value="ECO:0007669"/>
    <property type="project" value="TreeGrafter"/>
</dbReference>
<reference evidence="3" key="1">
    <citation type="submission" date="2021-01" db="EMBL/GenBank/DDBJ databases">
        <authorList>
            <person name="Corre E."/>
            <person name="Pelletier E."/>
            <person name="Niang G."/>
            <person name="Scheremetjew M."/>
            <person name="Finn R."/>
            <person name="Kale V."/>
            <person name="Holt S."/>
            <person name="Cochrane G."/>
            <person name="Meng A."/>
            <person name="Brown T."/>
            <person name="Cohen L."/>
        </authorList>
    </citation>
    <scope>NUCLEOTIDE SEQUENCE</scope>
    <source>
        <strain evidence="3">CCMP1413</strain>
    </source>
</reference>
<protein>
    <submittedName>
        <fullName evidence="3">Uncharacterized protein</fullName>
    </submittedName>
</protein>
<dbReference type="PANTHER" id="PTHR31735">
    <property type="entry name" value="VACUOLAR MEMBRANE PROTEIN YPL162C"/>
    <property type="match status" value="1"/>
</dbReference>
<accession>A0A7R9TBZ7</accession>